<evidence type="ECO:0000256" key="1">
    <source>
        <dbReference type="ARBA" id="ARBA00023242"/>
    </source>
</evidence>
<evidence type="ECO:0000313" key="3">
    <source>
        <dbReference type="EMBL" id="KAH6611294.1"/>
    </source>
</evidence>
<dbReference type="PANTHER" id="PTHR47655">
    <property type="entry name" value="QUINIC ACID UTILIZATION ACTIVATOR"/>
    <property type="match status" value="1"/>
</dbReference>
<proteinExistence type="predicted"/>
<dbReference type="GO" id="GO:0000981">
    <property type="term" value="F:DNA-binding transcription factor activity, RNA polymerase II-specific"/>
    <property type="evidence" value="ECO:0007669"/>
    <property type="project" value="InterPro"/>
</dbReference>
<keyword evidence="1" id="KW-0539">Nucleus</keyword>
<dbReference type="InterPro" id="IPR036864">
    <property type="entry name" value="Zn2-C6_fun-type_DNA-bd_sf"/>
</dbReference>
<sequence>MSKVKKAKLAPASKSVGFSADRHTQGVQAAGRDPQRTRVSKACERCRLKKIKVRSRVHPRQFAEALMLTGRPAQCDGQLPCQKCRNNGHVCTPGFRKRTVHVEYKQVPKRHVMSVWGGVYVEFLETTHLALIGSVHKLFCMIQKNQQWHLGAPELNDRGELVIHDIAKKLGCIGPNGEIDLPIEYQLPTTAAGMARLAAHPERQQYQDVDEAEHDDYKEADSLTDGHMDQGSPSPESFPSIEAELGHGRRAFARYSTPVTHSPKSLYSVDDSEYSHSGSEAANPCDTSSPYVPSMAGYSNSSPSQLGMAAAPEEIVFFLQQDGLTLDDVGEMNWGLDQFECNATKAVTDTSTISNFGMTMGVEDRMVLPEYNDHSTWLSQTLSRWRREGSRVPVEA</sequence>
<dbReference type="InterPro" id="IPR001138">
    <property type="entry name" value="Zn2Cys6_DnaBD"/>
</dbReference>
<feature type="region of interest" description="Disordered" evidence="2">
    <location>
        <begin position="221"/>
        <end position="241"/>
    </location>
</feature>
<keyword evidence="4" id="KW-1185">Reference proteome</keyword>
<dbReference type="InterPro" id="IPR052783">
    <property type="entry name" value="Metabolic/Drug-Res_Regulator"/>
</dbReference>
<dbReference type="PANTHER" id="PTHR47655:SF3">
    <property type="entry name" value="ZN(II)2CYS6 TRANSCRIPTION FACTOR (EUROFUNG)"/>
    <property type="match status" value="1"/>
</dbReference>
<dbReference type="Gene3D" id="4.10.240.10">
    <property type="entry name" value="Zn(2)-C6 fungal-type DNA-binding domain"/>
    <property type="match status" value="1"/>
</dbReference>
<accession>A0A9P8QU39</accession>
<comment type="caution">
    <text evidence="3">The sequence shown here is derived from an EMBL/GenBank/DDBJ whole genome shotgun (WGS) entry which is preliminary data.</text>
</comment>
<organism evidence="3 4">
    <name type="scientific">Trichoderma cornu-damae</name>
    <dbReference type="NCBI Taxonomy" id="654480"/>
    <lineage>
        <taxon>Eukaryota</taxon>
        <taxon>Fungi</taxon>
        <taxon>Dikarya</taxon>
        <taxon>Ascomycota</taxon>
        <taxon>Pezizomycotina</taxon>
        <taxon>Sordariomycetes</taxon>
        <taxon>Hypocreomycetidae</taxon>
        <taxon>Hypocreales</taxon>
        <taxon>Hypocreaceae</taxon>
        <taxon>Trichoderma</taxon>
    </lineage>
</organism>
<dbReference type="GO" id="GO:0008270">
    <property type="term" value="F:zinc ion binding"/>
    <property type="evidence" value="ECO:0007669"/>
    <property type="project" value="InterPro"/>
</dbReference>
<name>A0A9P8QU39_9HYPO</name>
<feature type="region of interest" description="Disordered" evidence="2">
    <location>
        <begin position="263"/>
        <end position="287"/>
    </location>
</feature>
<dbReference type="CDD" id="cd00067">
    <property type="entry name" value="GAL4"/>
    <property type="match status" value="1"/>
</dbReference>
<evidence type="ECO:0000256" key="2">
    <source>
        <dbReference type="SAM" id="MobiDB-lite"/>
    </source>
</evidence>
<feature type="region of interest" description="Disordered" evidence="2">
    <location>
        <begin position="1"/>
        <end position="35"/>
    </location>
</feature>
<gene>
    <name evidence="3" type="ORF">Trco_001314</name>
</gene>
<feature type="compositionally biased region" description="Polar residues" evidence="2">
    <location>
        <begin position="275"/>
        <end position="287"/>
    </location>
</feature>
<dbReference type="EMBL" id="JAIWOZ010000001">
    <property type="protein sequence ID" value="KAH6611294.1"/>
    <property type="molecule type" value="Genomic_DNA"/>
</dbReference>
<dbReference type="AlphaFoldDB" id="A0A9P8QU39"/>
<evidence type="ECO:0000313" key="4">
    <source>
        <dbReference type="Proteomes" id="UP000827724"/>
    </source>
</evidence>
<protein>
    <submittedName>
        <fullName evidence="3">C6 transcription factor</fullName>
    </submittedName>
</protein>
<reference evidence="3" key="1">
    <citation type="submission" date="2021-08" db="EMBL/GenBank/DDBJ databases">
        <title>Chromosome-Level Trichoderma cornu-damae using Hi-C Data.</title>
        <authorList>
            <person name="Kim C.S."/>
        </authorList>
    </citation>
    <scope>NUCLEOTIDE SEQUENCE</scope>
    <source>
        <strain evidence="3">KA19-0412C</strain>
    </source>
</reference>
<dbReference type="Proteomes" id="UP000827724">
    <property type="component" value="Unassembled WGS sequence"/>
</dbReference>
<dbReference type="OrthoDB" id="4151048at2759"/>